<gene>
    <name evidence="1" type="ORF">MM817_00944</name>
</gene>
<dbReference type="Pfam" id="PF14175">
    <property type="entry name" value="YaaC"/>
    <property type="match status" value="1"/>
</dbReference>
<evidence type="ECO:0000313" key="2">
    <source>
        <dbReference type="Proteomes" id="UP001139263"/>
    </source>
</evidence>
<organism evidence="1 2">
    <name type="scientific">Sulfoacidibacillus ferrooxidans</name>
    <dbReference type="NCBI Taxonomy" id="2005001"/>
    <lineage>
        <taxon>Bacteria</taxon>
        <taxon>Bacillati</taxon>
        <taxon>Bacillota</taxon>
        <taxon>Bacilli</taxon>
        <taxon>Bacillales</taxon>
        <taxon>Alicyclobacillaceae</taxon>
        <taxon>Sulfoacidibacillus</taxon>
    </lineage>
</organism>
<dbReference type="EMBL" id="JALBUF010000001">
    <property type="protein sequence ID" value="MCI0182677.1"/>
    <property type="molecule type" value="Genomic_DNA"/>
</dbReference>
<accession>A0A9X1VB12</accession>
<sequence>MEENLKLSQLWLLENPLLAKKKLCELHQLNEDCKPTYENYYELATSIRQMRALLNDAKSCSIRTRPILLYYASVQLAKATIICSQLNSANHHLTQKHGVSIQSKKIVNGKYLEERIRIEKQGTLITWLQAISTLKHIQYSDVSETTPTQLNSLRGLQLSIKDLWTMLPESELYERTGSLTRKIYVDKLEISKERTMFTLPRILLAQWGLTIDQFEEWIRCQDIHHILTNIRYNDNKITLDLGTNLHSILHFKPSSHLFLQNNFHYFNNYNHNTCMIAFNGPQLPWPLSNELYLQEPIIYYMLLFHLSMLSRYYPLEWLDLIADDTSIDYMSIELLCNHTESVLIRYAIEWFILN</sequence>
<proteinExistence type="predicted"/>
<evidence type="ECO:0000313" key="1">
    <source>
        <dbReference type="EMBL" id="MCI0182677.1"/>
    </source>
</evidence>
<evidence type="ECO:0008006" key="3">
    <source>
        <dbReference type="Google" id="ProtNLM"/>
    </source>
</evidence>
<keyword evidence="2" id="KW-1185">Reference proteome</keyword>
<dbReference type="RefSeq" id="WP_241712246.1">
    <property type="nucleotide sequence ID" value="NZ_JALBUF010000001.1"/>
</dbReference>
<comment type="caution">
    <text evidence="1">The sequence shown here is derived from an EMBL/GenBank/DDBJ whole genome shotgun (WGS) entry which is preliminary data.</text>
</comment>
<reference evidence="1" key="1">
    <citation type="submission" date="2022-03" db="EMBL/GenBank/DDBJ databases">
        <title>Draft Genome Sequence of Firmicute Strain S0AB, a Heterotrophic Iron/Sulfur-Oxidizing Extreme Acidophile.</title>
        <authorList>
            <person name="Vergara E."/>
            <person name="Pakostova E."/>
            <person name="Johnson D.B."/>
            <person name="Holmes D.S."/>
        </authorList>
    </citation>
    <scope>NUCLEOTIDE SEQUENCE</scope>
    <source>
        <strain evidence="1">S0AB</strain>
    </source>
</reference>
<name>A0A9X1VB12_9BACL</name>
<protein>
    <recommendedName>
        <fullName evidence="3">YaaC-like Protein</fullName>
    </recommendedName>
</protein>
<dbReference type="Proteomes" id="UP001139263">
    <property type="component" value="Unassembled WGS sequence"/>
</dbReference>
<dbReference type="AlphaFoldDB" id="A0A9X1VB12"/>
<dbReference type="InterPro" id="IPR026988">
    <property type="entry name" value="YaaC-like"/>
</dbReference>